<dbReference type="GeneID" id="28819034"/>
<evidence type="ECO:0000256" key="1">
    <source>
        <dbReference type="ARBA" id="ARBA00010139"/>
    </source>
</evidence>
<keyword evidence="2" id="KW-0285">Flavoprotein</keyword>
<comment type="similarity">
    <text evidence="1">Belongs to the FAD-binding monooxygenase family.</text>
</comment>
<name>A0A194XBK6_MOLSC</name>
<evidence type="ECO:0000313" key="6">
    <source>
        <dbReference type="Proteomes" id="UP000070700"/>
    </source>
</evidence>
<dbReference type="EMBL" id="KQ947415">
    <property type="protein sequence ID" value="KUJ17147.1"/>
    <property type="molecule type" value="Genomic_DNA"/>
</dbReference>
<keyword evidence="3" id="KW-0274">FAD</keyword>
<keyword evidence="4" id="KW-0560">Oxidoreductase</keyword>
<evidence type="ECO:0000256" key="4">
    <source>
        <dbReference type="ARBA" id="ARBA00023002"/>
    </source>
</evidence>
<protein>
    <submittedName>
        <fullName evidence="5">FAD/NAD(P)-binding domain-containing protein</fullName>
    </submittedName>
</protein>
<dbReference type="RefSeq" id="XP_018071502.1">
    <property type="nucleotide sequence ID" value="XM_018209308.1"/>
</dbReference>
<dbReference type="InterPro" id="IPR036188">
    <property type="entry name" value="FAD/NAD-bd_sf"/>
</dbReference>
<dbReference type="PANTHER" id="PTHR42877:SF12">
    <property type="entry name" value="MONOOXYGENASE"/>
    <property type="match status" value="1"/>
</dbReference>
<dbReference type="InterPro" id="IPR051209">
    <property type="entry name" value="FAD-bind_Monooxygenase_sf"/>
</dbReference>
<reference evidence="5 6" key="1">
    <citation type="submission" date="2015-10" db="EMBL/GenBank/DDBJ databases">
        <title>Full genome of DAOMC 229536 Phialocephala scopiformis, a fungal endophyte of spruce producing the potent anti-insectan compound rugulosin.</title>
        <authorList>
            <consortium name="DOE Joint Genome Institute"/>
            <person name="Walker A.K."/>
            <person name="Frasz S.L."/>
            <person name="Seifert K.A."/>
            <person name="Miller J.D."/>
            <person name="Mondo S.J."/>
            <person name="Labutti K."/>
            <person name="Lipzen A."/>
            <person name="Dockter R."/>
            <person name="Kennedy M."/>
            <person name="Grigoriev I.V."/>
            <person name="Spatafora J.W."/>
        </authorList>
    </citation>
    <scope>NUCLEOTIDE SEQUENCE [LARGE SCALE GENOMIC DNA]</scope>
    <source>
        <strain evidence="5 6">CBS 120377</strain>
    </source>
</reference>
<dbReference type="InterPro" id="IPR020946">
    <property type="entry name" value="Flavin_mOase-like"/>
</dbReference>
<dbReference type="GO" id="GO:0050660">
    <property type="term" value="F:flavin adenine dinucleotide binding"/>
    <property type="evidence" value="ECO:0007669"/>
    <property type="project" value="InterPro"/>
</dbReference>
<dbReference type="GO" id="GO:0050661">
    <property type="term" value="F:NADP binding"/>
    <property type="evidence" value="ECO:0007669"/>
    <property type="project" value="InterPro"/>
</dbReference>
<dbReference type="Proteomes" id="UP000070700">
    <property type="component" value="Unassembled WGS sequence"/>
</dbReference>
<dbReference type="InParanoid" id="A0A194XBK6"/>
<dbReference type="PANTHER" id="PTHR42877">
    <property type="entry name" value="L-ORNITHINE N(5)-MONOOXYGENASE-RELATED"/>
    <property type="match status" value="1"/>
</dbReference>
<dbReference type="GO" id="GO:0004499">
    <property type="term" value="F:N,N-dimethylaniline monooxygenase activity"/>
    <property type="evidence" value="ECO:0007669"/>
    <property type="project" value="InterPro"/>
</dbReference>
<dbReference type="AlphaFoldDB" id="A0A194XBK6"/>
<dbReference type="SUPFAM" id="SSF51905">
    <property type="entry name" value="FAD/NAD(P)-binding domain"/>
    <property type="match status" value="1"/>
</dbReference>
<dbReference type="OrthoDB" id="74360at2759"/>
<organism evidence="5 6">
    <name type="scientific">Mollisia scopiformis</name>
    <name type="common">Conifer needle endophyte fungus</name>
    <name type="synonym">Phialocephala scopiformis</name>
    <dbReference type="NCBI Taxonomy" id="149040"/>
    <lineage>
        <taxon>Eukaryota</taxon>
        <taxon>Fungi</taxon>
        <taxon>Dikarya</taxon>
        <taxon>Ascomycota</taxon>
        <taxon>Pezizomycotina</taxon>
        <taxon>Leotiomycetes</taxon>
        <taxon>Helotiales</taxon>
        <taxon>Mollisiaceae</taxon>
        <taxon>Mollisia</taxon>
    </lineage>
</organism>
<dbReference type="KEGG" id="psco:LY89DRAFT_585123"/>
<accession>A0A194XBK6</accession>
<evidence type="ECO:0000256" key="2">
    <source>
        <dbReference type="ARBA" id="ARBA00022630"/>
    </source>
</evidence>
<keyword evidence="6" id="KW-1185">Reference proteome</keyword>
<proteinExistence type="inferred from homology"/>
<sequence>MNQGIFVPVSNGYVVDEDAFGEPRKLRIITLGAGASGLNVARQIEQHMKNVEFQIYEKNGDVGGTWLENKYPGCACDIPSHSYQYTWATNPNWKKFYSPGPEILEYFQDVADKYCLRKYIKFHHRIISTIWDEQEGAWNMRIRKLETGEEFDDYCHFFINASGFLNNWKWPAIPGLESFKGNLMHSAAWKPESDLSGKTVAVIGSGSSAIQIVPAIQPQVKHLTTFIRSPTWVTAGFAQSKAGPGGTNFDFSPEQKESFAKDPEKYLAYRKDVEKEMCSRFKMLHKDTPEQKAAVEFSTNDMKSKLGPNNPLAEFIIPKFAVGCRRPTPGNGYLESLTKDNVRVVTDEIEEVVPEGLILTGGETLKVDAIICATGFDLSFCPQFPIIGRNGANLSEQWKERATAYMSVTPENMPNYFMFMGPNSPVGHGSAIPIIEHVTKYILKMIYKCQTESIKALCPSPSAIREFTLHADVFLTRTAWSTKCRSWFKNGKVDGPVMALHPGSRIHWFHMMTQPRYEDWEWTRLNPLNRFAYLGNGFSVREARGKDLTWYFDDPNEGYEGFLY</sequence>
<dbReference type="Pfam" id="PF00743">
    <property type="entry name" value="FMO-like"/>
    <property type="match status" value="1"/>
</dbReference>
<gene>
    <name evidence="5" type="ORF">LY89DRAFT_585123</name>
</gene>
<evidence type="ECO:0000256" key="3">
    <source>
        <dbReference type="ARBA" id="ARBA00022827"/>
    </source>
</evidence>
<evidence type="ECO:0000313" key="5">
    <source>
        <dbReference type="EMBL" id="KUJ17147.1"/>
    </source>
</evidence>
<dbReference type="Gene3D" id="3.50.50.60">
    <property type="entry name" value="FAD/NAD(P)-binding domain"/>
    <property type="match status" value="2"/>
</dbReference>